<dbReference type="Pfam" id="PF12937">
    <property type="entry name" value="F-box-like"/>
    <property type="match status" value="1"/>
</dbReference>
<name>A0A9P5RDW3_9FUNG</name>
<organism evidence="3 4">
    <name type="scientific">Linnemannia schmuckeri</name>
    <dbReference type="NCBI Taxonomy" id="64567"/>
    <lineage>
        <taxon>Eukaryota</taxon>
        <taxon>Fungi</taxon>
        <taxon>Fungi incertae sedis</taxon>
        <taxon>Mucoromycota</taxon>
        <taxon>Mortierellomycotina</taxon>
        <taxon>Mortierellomycetes</taxon>
        <taxon>Mortierellales</taxon>
        <taxon>Mortierellaceae</taxon>
        <taxon>Linnemannia</taxon>
    </lineage>
</organism>
<evidence type="ECO:0000313" key="4">
    <source>
        <dbReference type="Proteomes" id="UP000748756"/>
    </source>
</evidence>
<evidence type="ECO:0000256" key="1">
    <source>
        <dbReference type="SAM" id="MobiDB-lite"/>
    </source>
</evidence>
<keyword evidence="4" id="KW-1185">Reference proteome</keyword>
<dbReference type="Gene3D" id="1.20.1280.50">
    <property type="match status" value="1"/>
</dbReference>
<feature type="domain" description="F-box" evidence="2">
    <location>
        <begin position="119"/>
        <end position="168"/>
    </location>
</feature>
<feature type="non-terminal residue" evidence="3">
    <location>
        <position position="478"/>
    </location>
</feature>
<dbReference type="AlphaFoldDB" id="A0A9P5RDW3"/>
<feature type="compositionally biased region" description="Polar residues" evidence="1">
    <location>
        <begin position="57"/>
        <end position="73"/>
    </location>
</feature>
<dbReference type="InterPro" id="IPR001810">
    <property type="entry name" value="F-box_dom"/>
</dbReference>
<feature type="compositionally biased region" description="Basic and acidic residues" evidence="1">
    <location>
        <begin position="399"/>
        <end position="420"/>
    </location>
</feature>
<sequence>MTTNSAPDLEHVLAAPSLAPETLTSSQPTLDDVKILGLHAFVVPSTDATRAPITDFEQPSVSSTPATHASSACDQQNNDGDDEQEESSDENKDADDDKDNNDIYEGDVIVPVELTVVSNSILEAIPDEIWCLLLSFVPPTKLTTLTQVCRRWKLMIERDLVASYWKPLTIQGELLDHSLSLDLDVDSEHAEMPIGLVKTFPELVLGHTLVICELCLMRSKRGCGSAIPLPVDRQDTLGRVWMCRPCRRDYYERHPEPERLFKAEDRVSLHGLPGYPPKVPRSTGPPAPRRYYYPRQHWGGESSRYYDDYNSFDESNSTDIDWDSDELGGLYFATEADLEADAREAAAKEAPRVLKGVIQGMGSTSGRDTVGDSNDQGQGAQDSESTKHGQSNEPSGTLVDDKPASADGEPEIRLVTDDFKGGQADHGGEADDTTMDDEPASDGKAENTNVQLENEEEMDEEDDDEMKEEDEVDEEDEE</sequence>
<dbReference type="Proteomes" id="UP000748756">
    <property type="component" value="Unassembled WGS sequence"/>
</dbReference>
<evidence type="ECO:0000313" key="3">
    <source>
        <dbReference type="EMBL" id="KAF9130078.1"/>
    </source>
</evidence>
<gene>
    <name evidence="3" type="ORF">BG015_004057</name>
</gene>
<protein>
    <recommendedName>
        <fullName evidence="2">F-box domain-containing protein</fullName>
    </recommendedName>
</protein>
<accession>A0A9P5RDW3</accession>
<feature type="compositionally biased region" description="Acidic residues" evidence="1">
    <location>
        <begin position="79"/>
        <end position="103"/>
    </location>
</feature>
<reference evidence="3" key="1">
    <citation type="journal article" date="2020" name="Fungal Divers.">
        <title>Resolving the Mortierellaceae phylogeny through synthesis of multi-gene phylogenetics and phylogenomics.</title>
        <authorList>
            <person name="Vandepol N."/>
            <person name="Liber J."/>
            <person name="Desiro A."/>
            <person name="Na H."/>
            <person name="Kennedy M."/>
            <person name="Barry K."/>
            <person name="Grigoriev I.V."/>
            <person name="Miller A.N."/>
            <person name="O'Donnell K."/>
            <person name="Stajich J.E."/>
            <person name="Bonito G."/>
        </authorList>
    </citation>
    <scope>NUCLEOTIDE SEQUENCE</scope>
    <source>
        <strain evidence="3">NRRL 6426</strain>
    </source>
</reference>
<dbReference type="EMBL" id="JAAAUQ010001961">
    <property type="protein sequence ID" value="KAF9130078.1"/>
    <property type="molecule type" value="Genomic_DNA"/>
</dbReference>
<comment type="caution">
    <text evidence="3">The sequence shown here is derived from an EMBL/GenBank/DDBJ whole genome shotgun (WGS) entry which is preliminary data.</text>
</comment>
<feature type="region of interest" description="Disordered" evidence="1">
    <location>
        <begin position="1"/>
        <end position="25"/>
    </location>
</feature>
<evidence type="ECO:0000259" key="2">
    <source>
        <dbReference type="PROSITE" id="PS50181"/>
    </source>
</evidence>
<feature type="region of interest" description="Disordered" evidence="1">
    <location>
        <begin position="55"/>
        <end position="103"/>
    </location>
</feature>
<feature type="compositionally biased region" description="Acidic residues" evidence="1">
    <location>
        <begin position="453"/>
        <end position="478"/>
    </location>
</feature>
<dbReference type="OrthoDB" id="2421966at2759"/>
<feature type="region of interest" description="Disordered" evidence="1">
    <location>
        <begin position="359"/>
        <end position="478"/>
    </location>
</feature>
<feature type="compositionally biased region" description="Acidic residues" evidence="1">
    <location>
        <begin position="430"/>
        <end position="440"/>
    </location>
</feature>
<dbReference type="InterPro" id="IPR036047">
    <property type="entry name" value="F-box-like_dom_sf"/>
</dbReference>
<feature type="compositionally biased region" description="Polar residues" evidence="1">
    <location>
        <begin position="361"/>
        <end position="395"/>
    </location>
</feature>
<proteinExistence type="predicted"/>
<dbReference type="PROSITE" id="PS50181">
    <property type="entry name" value="FBOX"/>
    <property type="match status" value="1"/>
</dbReference>
<dbReference type="SUPFAM" id="SSF81383">
    <property type="entry name" value="F-box domain"/>
    <property type="match status" value="1"/>
</dbReference>